<feature type="region of interest" description="Disordered" evidence="1">
    <location>
        <begin position="84"/>
        <end position="103"/>
    </location>
</feature>
<dbReference type="EMBL" id="CAFBIY010000120">
    <property type="protein sequence ID" value="CAB4852269.1"/>
    <property type="molecule type" value="Genomic_DNA"/>
</dbReference>
<feature type="region of interest" description="Disordered" evidence="1">
    <location>
        <begin position="142"/>
        <end position="167"/>
    </location>
</feature>
<dbReference type="EMBL" id="CAESGF010000008">
    <property type="protein sequence ID" value="CAB4363895.1"/>
    <property type="molecule type" value="Genomic_DNA"/>
</dbReference>
<gene>
    <name evidence="3" type="ORF">UFOPK2656_00061</name>
    <name evidence="4" type="ORF">UFOPK3099_02599</name>
    <name evidence="5" type="ORF">UFOPK3267_01987</name>
    <name evidence="6" type="ORF">UFOPK3651_01911</name>
    <name evidence="7" type="ORF">UFOPK3931_01471</name>
    <name evidence="2" type="ORF">UFOPK4189_01665</name>
</gene>
<proteinExistence type="predicted"/>
<evidence type="ECO:0000313" key="3">
    <source>
        <dbReference type="EMBL" id="CAB4701066.1"/>
    </source>
</evidence>
<protein>
    <submittedName>
        <fullName evidence="6">Unannotated protein</fullName>
    </submittedName>
</protein>
<organism evidence="6">
    <name type="scientific">freshwater metagenome</name>
    <dbReference type="NCBI Taxonomy" id="449393"/>
    <lineage>
        <taxon>unclassified sequences</taxon>
        <taxon>metagenomes</taxon>
        <taxon>ecological metagenomes</taxon>
    </lineage>
</organism>
<reference evidence="6" key="1">
    <citation type="submission" date="2020-05" db="EMBL/GenBank/DDBJ databases">
        <authorList>
            <person name="Chiriac C."/>
            <person name="Salcher M."/>
            <person name="Ghai R."/>
            <person name="Kavagutti S V."/>
        </authorList>
    </citation>
    <scope>NUCLEOTIDE SEQUENCE</scope>
</reference>
<evidence type="ECO:0000313" key="2">
    <source>
        <dbReference type="EMBL" id="CAB4363895.1"/>
    </source>
</evidence>
<evidence type="ECO:0000313" key="4">
    <source>
        <dbReference type="EMBL" id="CAB4834781.1"/>
    </source>
</evidence>
<dbReference type="EMBL" id="CAFBMT010000010">
    <property type="protein sequence ID" value="CAB4937548.1"/>
    <property type="molecule type" value="Genomic_DNA"/>
</dbReference>
<dbReference type="AlphaFoldDB" id="A0A6J7J2G9"/>
<evidence type="ECO:0000256" key="1">
    <source>
        <dbReference type="SAM" id="MobiDB-lite"/>
    </source>
</evidence>
<dbReference type="EMBL" id="CAFAAV010000272">
    <property type="protein sequence ID" value="CAB4834781.1"/>
    <property type="molecule type" value="Genomic_DNA"/>
</dbReference>
<evidence type="ECO:0000313" key="7">
    <source>
        <dbReference type="EMBL" id="CAB4990998.1"/>
    </source>
</evidence>
<evidence type="ECO:0000313" key="6">
    <source>
        <dbReference type="EMBL" id="CAB4937548.1"/>
    </source>
</evidence>
<dbReference type="EMBL" id="CAEZYF010000001">
    <property type="protein sequence ID" value="CAB4701066.1"/>
    <property type="molecule type" value="Genomic_DNA"/>
</dbReference>
<accession>A0A6J7J2G9</accession>
<evidence type="ECO:0000313" key="5">
    <source>
        <dbReference type="EMBL" id="CAB4852269.1"/>
    </source>
</evidence>
<name>A0A6J7J2G9_9ZZZZ</name>
<dbReference type="EMBL" id="CAFBOL010000034">
    <property type="protein sequence ID" value="CAB4990998.1"/>
    <property type="molecule type" value="Genomic_DNA"/>
</dbReference>
<feature type="compositionally biased region" description="Polar residues" evidence="1">
    <location>
        <begin position="89"/>
        <end position="100"/>
    </location>
</feature>
<sequence>MSDASTDDKIERLVRSVLEAVDLRLADVRHELQTSNKESDRRILELQQELHDLALRIDRLDSAQRRGAADADRTEQQLIELRSGLARLQQRTSTSPSPVTTELPRLNDHRDITAELPTLERATIKLASFEPVTTQVPLVEAPAVAAPPSPESASAVTDPPDENGQIDVDQLAALLNERLSHLDLPRSG</sequence>